<dbReference type="Proteomes" id="UP000226431">
    <property type="component" value="Unassembled WGS sequence"/>
</dbReference>
<dbReference type="OrthoDB" id="4912312at2759"/>
<organism evidence="2 3">
    <name type="scientific">Ophiocordyceps camponoti-rufipedis</name>
    <dbReference type="NCBI Taxonomy" id="2004952"/>
    <lineage>
        <taxon>Eukaryota</taxon>
        <taxon>Fungi</taxon>
        <taxon>Dikarya</taxon>
        <taxon>Ascomycota</taxon>
        <taxon>Pezizomycotina</taxon>
        <taxon>Sordariomycetes</taxon>
        <taxon>Hypocreomycetidae</taxon>
        <taxon>Hypocreales</taxon>
        <taxon>Ophiocordycipitaceae</taxon>
        <taxon>Ophiocordyceps</taxon>
    </lineage>
</organism>
<proteinExistence type="predicted"/>
<comment type="caution">
    <text evidence="2">The sequence shown here is derived from an EMBL/GenBank/DDBJ whole genome shotgun (WGS) entry which is preliminary data.</text>
</comment>
<feature type="chain" id="PRO_5012677105" evidence="1">
    <location>
        <begin position="20"/>
        <end position="190"/>
    </location>
</feature>
<evidence type="ECO:0000313" key="2">
    <source>
        <dbReference type="EMBL" id="PHH77061.1"/>
    </source>
</evidence>
<name>A0A2C5ZCZ8_9HYPO</name>
<accession>A0A2C5ZCZ8</accession>
<keyword evidence="3" id="KW-1185">Reference proteome</keyword>
<sequence>MKAPLALLIALTPFPLTPQATSPESISTNFTDSLRSRVRIDWTRAAPKATRSTSEYTCWRHLLSCATADFLLQEELLPSEHHPLITVDYDSLAQKRLLNINATPMTVHTEDSTWQSEATTHGWNAAAILSTDKSVSVSGGYSLTQLRSHLTIKSLGISETCPGGFHCRFETWFYHVGYRVYYMGEVCLLG</sequence>
<reference evidence="2 3" key="1">
    <citation type="submission" date="2017-06" db="EMBL/GenBank/DDBJ databases">
        <title>Ant-infecting Ophiocordyceps genomes reveal a high diversity of potential behavioral manipulation genes and a possible major role for enterotoxins.</title>
        <authorList>
            <person name="De Bekker C."/>
            <person name="Evans H.C."/>
            <person name="Brachmann A."/>
            <person name="Hughes D.P."/>
        </authorList>
    </citation>
    <scope>NUCLEOTIDE SEQUENCE [LARGE SCALE GENOMIC DNA]</scope>
    <source>
        <strain evidence="2 3">Map16</strain>
    </source>
</reference>
<dbReference type="EMBL" id="NJES01000135">
    <property type="protein sequence ID" value="PHH77061.1"/>
    <property type="molecule type" value="Genomic_DNA"/>
</dbReference>
<keyword evidence="1" id="KW-0732">Signal</keyword>
<evidence type="ECO:0000256" key="1">
    <source>
        <dbReference type="SAM" id="SignalP"/>
    </source>
</evidence>
<evidence type="ECO:0000313" key="3">
    <source>
        <dbReference type="Proteomes" id="UP000226431"/>
    </source>
</evidence>
<feature type="signal peptide" evidence="1">
    <location>
        <begin position="1"/>
        <end position="19"/>
    </location>
</feature>
<dbReference type="AlphaFoldDB" id="A0A2C5ZCZ8"/>
<protein>
    <submittedName>
        <fullName evidence="2">Uncharacterized protein</fullName>
    </submittedName>
</protein>
<gene>
    <name evidence="2" type="ORF">CDD80_965</name>
</gene>